<evidence type="ECO:0000256" key="3">
    <source>
        <dbReference type="ARBA" id="ARBA00022691"/>
    </source>
</evidence>
<feature type="region of interest" description="Disordered" evidence="4">
    <location>
        <begin position="364"/>
        <end position="387"/>
    </location>
</feature>
<dbReference type="GO" id="GO:0045814">
    <property type="term" value="P:negative regulation of gene expression, epigenetic"/>
    <property type="evidence" value="ECO:0007669"/>
    <property type="project" value="TreeGrafter"/>
</dbReference>
<reference evidence="6" key="1">
    <citation type="submission" date="2017-01" db="EMBL/GenBank/DDBJ databases">
        <title>A deep insight into the sialotranscriptome of adult male and female Cluex tarsalis mosquitoes.</title>
        <authorList>
            <person name="Ribeiro J.M."/>
            <person name="Moreira F."/>
            <person name="Bernard K.A."/>
            <person name="Calvo E."/>
        </authorList>
    </citation>
    <scope>NUCLEOTIDE SEQUENCE</scope>
    <source>
        <strain evidence="6">Kern County</strain>
        <tissue evidence="6">Salivary glands</tissue>
    </source>
</reference>
<dbReference type="Gene3D" id="1.10.220.160">
    <property type="match status" value="1"/>
</dbReference>
<dbReference type="InterPro" id="IPR046341">
    <property type="entry name" value="SET_dom_sf"/>
</dbReference>
<protein>
    <submittedName>
        <fullName evidence="6">Putative histone tail methylase</fullName>
    </submittedName>
</protein>
<evidence type="ECO:0000313" key="6">
    <source>
        <dbReference type="EMBL" id="JAV22042.1"/>
    </source>
</evidence>
<dbReference type="InterPro" id="IPR001214">
    <property type="entry name" value="SET_dom"/>
</dbReference>
<proteinExistence type="predicted"/>
<keyword evidence="2" id="KW-0808">Transferase</keyword>
<sequence>MDLVEVKTTADKGRGLFARQLIKAGTVLFEESPLVSSQFSWNAAYGYLACEYCLRPLETAECNVRRLANDYAIELPYPECCPVQEQLEDHTRCADCGTLYCSQSCLGDALERYHKAICLGANKDKTSHPVNALIEFWKKTHYPPETSSIMLIIKIIGMFKQSPDMQSKFDDFVSQAVNEDLEIFHKMLGNDFAQQIEQLYALLVNAFEPSANERLQWLTPSGFRSLLALIGTNGQGIGTSSFADWVRNVTELELPDTQRESVDVLIDSLYSKLDDVVGNFLNNEGSALYSLQSKVNHSCAPNAECQFPYSNNMLALTTVQEIAAGEEICISYLDECVLERSRHSRQKMLRENYLFQCQCKKCESQVDDPDETSEDEDDEEEMDDDSD</sequence>
<dbReference type="PANTHER" id="PTHR46402">
    <property type="entry name" value="SET AND MYND DOMAIN-CONTAINING PROTEIN 5"/>
    <property type="match status" value="1"/>
</dbReference>
<name>A0A1Q3F3A4_CULTA</name>
<dbReference type="EMBL" id="GFDL01013003">
    <property type="protein sequence ID" value="JAV22042.1"/>
    <property type="molecule type" value="Transcribed_RNA"/>
</dbReference>
<keyword evidence="1 6" id="KW-0489">Methyltransferase</keyword>
<dbReference type="Gene3D" id="2.170.270.10">
    <property type="entry name" value="SET domain"/>
    <property type="match status" value="1"/>
</dbReference>
<feature type="compositionally biased region" description="Acidic residues" evidence="4">
    <location>
        <begin position="365"/>
        <end position="387"/>
    </location>
</feature>
<keyword evidence="3" id="KW-0949">S-adenosyl-L-methionine</keyword>
<evidence type="ECO:0000259" key="5">
    <source>
        <dbReference type="PROSITE" id="PS50280"/>
    </source>
</evidence>
<organism evidence="6">
    <name type="scientific">Culex tarsalis</name>
    <name type="common">Encephalitis mosquito</name>
    <dbReference type="NCBI Taxonomy" id="7177"/>
    <lineage>
        <taxon>Eukaryota</taxon>
        <taxon>Metazoa</taxon>
        <taxon>Ecdysozoa</taxon>
        <taxon>Arthropoda</taxon>
        <taxon>Hexapoda</taxon>
        <taxon>Insecta</taxon>
        <taxon>Pterygota</taxon>
        <taxon>Neoptera</taxon>
        <taxon>Endopterygota</taxon>
        <taxon>Diptera</taxon>
        <taxon>Nematocera</taxon>
        <taxon>Culicoidea</taxon>
        <taxon>Culicidae</taxon>
        <taxon>Culicinae</taxon>
        <taxon>Culicini</taxon>
        <taxon>Culex</taxon>
        <taxon>Culex</taxon>
    </lineage>
</organism>
<dbReference type="GO" id="GO:0042799">
    <property type="term" value="F:histone H4K20 methyltransferase activity"/>
    <property type="evidence" value="ECO:0007669"/>
    <property type="project" value="TreeGrafter"/>
</dbReference>
<dbReference type="SUPFAM" id="SSF82199">
    <property type="entry name" value="SET domain"/>
    <property type="match status" value="1"/>
</dbReference>
<dbReference type="PANTHER" id="PTHR46402:SF2">
    <property type="entry name" value="HISTONE-LYSINE N-TRIMETHYLTRANSFERASE SMYD5"/>
    <property type="match status" value="1"/>
</dbReference>
<dbReference type="Gene3D" id="6.10.140.2220">
    <property type="match status" value="1"/>
</dbReference>
<feature type="domain" description="SET" evidence="5">
    <location>
        <begin position="2"/>
        <end position="333"/>
    </location>
</feature>
<dbReference type="SMART" id="SM00317">
    <property type="entry name" value="SET"/>
    <property type="match status" value="1"/>
</dbReference>
<accession>A0A1Q3F3A4</accession>
<dbReference type="GO" id="GO:0032259">
    <property type="term" value="P:methylation"/>
    <property type="evidence" value="ECO:0007669"/>
    <property type="project" value="UniProtKB-KW"/>
</dbReference>
<dbReference type="PROSITE" id="PS50280">
    <property type="entry name" value="SET"/>
    <property type="match status" value="1"/>
</dbReference>
<evidence type="ECO:0000256" key="2">
    <source>
        <dbReference type="ARBA" id="ARBA00022679"/>
    </source>
</evidence>
<dbReference type="AlphaFoldDB" id="A0A1Q3F3A4"/>
<dbReference type="Pfam" id="PF00856">
    <property type="entry name" value="SET"/>
    <property type="match status" value="1"/>
</dbReference>
<evidence type="ECO:0000256" key="4">
    <source>
        <dbReference type="SAM" id="MobiDB-lite"/>
    </source>
</evidence>
<evidence type="ECO:0000256" key="1">
    <source>
        <dbReference type="ARBA" id="ARBA00022603"/>
    </source>
</evidence>